<dbReference type="OrthoDB" id="3946749at2759"/>
<reference evidence="2 3" key="1">
    <citation type="journal article" date="2014" name="Proc. Natl. Acad. Sci. U.S.A.">
        <title>Trajectory and genomic determinants of fungal-pathogen speciation and host adaptation.</title>
        <authorList>
            <person name="Hu X."/>
            <person name="Xiao G."/>
            <person name="Zheng P."/>
            <person name="Shang Y."/>
            <person name="Su Y."/>
            <person name="Zhang X."/>
            <person name="Liu X."/>
            <person name="Zhan S."/>
            <person name="St Leger R.J."/>
            <person name="Wang C."/>
        </authorList>
    </citation>
    <scope>NUCLEOTIDE SEQUENCE [LARGE SCALE GENOMIC DNA]</scope>
    <source>
        <strain evidence="2 3">ARSEF 1941</strain>
    </source>
</reference>
<gene>
    <name evidence="2" type="ORF">MAM_03541</name>
</gene>
<evidence type="ECO:0000313" key="2">
    <source>
        <dbReference type="EMBL" id="KHN98417.1"/>
    </source>
</evidence>
<evidence type="ECO:0000313" key="3">
    <source>
        <dbReference type="Proteomes" id="UP000030816"/>
    </source>
</evidence>
<dbReference type="Proteomes" id="UP000030816">
    <property type="component" value="Unassembled WGS sequence"/>
</dbReference>
<feature type="region of interest" description="Disordered" evidence="1">
    <location>
        <begin position="165"/>
        <end position="227"/>
    </location>
</feature>
<sequence length="252" mass="26958">MSYQGSEKMTGTSTPGTESPELLPEPKPDHGSDSPFGSPKRRQDSQNNPIQIPKITAGISLTEDPAVLARGLEAKCVDEFGNVLGWDGTVLGRVEGDLPSMVGRCVSSDGRVRDGGGDVVGNVSENFVNPSTPKEDRGSKRLKIDHTGNIYDHHGAVVGKIKDHSAENKTTAAQGCERCRERGRSHNSARNNGAGAQETSQEEPAEAATDDVPRATATPSPSDIYLDVKSTHDGIQLIIKIPTVFNRPHEKK</sequence>
<dbReference type="InterPro" id="IPR022124">
    <property type="entry name" value="DUF3659"/>
</dbReference>
<evidence type="ECO:0000256" key="1">
    <source>
        <dbReference type="SAM" id="MobiDB-lite"/>
    </source>
</evidence>
<keyword evidence="3" id="KW-1185">Reference proteome</keyword>
<dbReference type="RefSeq" id="XP_040679483.1">
    <property type="nucleotide sequence ID" value="XM_040822340.1"/>
</dbReference>
<dbReference type="HOGENOM" id="CLU_068917_1_0_1"/>
<name>A0A0B2WYB7_METAS</name>
<feature type="compositionally biased region" description="Polar residues" evidence="1">
    <location>
        <begin position="1"/>
        <end position="17"/>
    </location>
</feature>
<protein>
    <submittedName>
        <fullName evidence="2">LEA domain protein</fullName>
    </submittedName>
</protein>
<dbReference type="AlphaFoldDB" id="A0A0B2WYB7"/>
<comment type="caution">
    <text evidence="2">The sequence shown here is derived from an EMBL/GenBank/DDBJ whole genome shotgun (WGS) entry which is preliminary data.</text>
</comment>
<dbReference type="Pfam" id="PF12396">
    <property type="entry name" value="DUF3659"/>
    <property type="match status" value="1"/>
</dbReference>
<feature type="region of interest" description="Disordered" evidence="1">
    <location>
        <begin position="1"/>
        <end position="57"/>
    </location>
</feature>
<proteinExistence type="predicted"/>
<dbReference type="EMBL" id="AZHE01000007">
    <property type="protein sequence ID" value="KHN98417.1"/>
    <property type="molecule type" value="Genomic_DNA"/>
</dbReference>
<feature type="compositionally biased region" description="Acidic residues" evidence="1">
    <location>
        <begin position="200"/>
        <end position="209"/>
    </location>
</feature>
<dbReference type="GeneID" id="63737996"/>
<accession>A0A0B2WYB7</accession>
<organism evidence="2 3">
    <name type="scientific">Metarhizium album (strain ARSEF 1941)</name>
    <dbReference type="NCBI Taxonomy" id="1081103"/>
    <lineage>
        <taxon>Eukaryota</taxon>
        <taxon>Fungi</taxon>
        <taxon>Dikarya</taxon>
        <taxon>Ascomycota</taxon>
        <taxon>Pezizomycotina</taxon>
        <taxon>Sordariomycetes</taxon>
        <taxon>Hypocreomycetidae</taxon>
        <taxon>Hypocreales</taxon>
        <taxon>Clavicipitaceae</taxon>
        <taxon>Metarhizium</taxon>
    </lineage>
</organism>